<dbReference type="NCBIfam" id="TIGR02894">
    <property type="entry name" value="DNA_bind_RsfA"/>
    <property type="match status" value="1"/>
</dbReference>
<dbReference type="PROSITE" id="PS50090">
    <property type="entry name" value="MYB_LIKE"/>
    <property type="match status" value="1"/>
</dbReference>
<dbReference type="InterPro" id="IPR014243">
    <property type="entry name" value="RsfA-like"/>
</dbReference>
<evidence type="ECO:0000256" key="1">
    <source>
        <dbReference type="SAM" id="Coils"/>
    </source>
</evidence>
<dbReference type="PANTHER" id="PTHR41302">
    <property type="entry name" value="PRESPORE-SPECIFIC TRANSCRIPTIONAL REGULATOR RSFA-RELATED"/>
    <property type="match status" value="1"/>
</dbReference>
<dbReference type="PANTHER" id="PTHR41302:SF2">
    <property type="entry name" value="PRESPORE SPECIFIC TRANSCRIPTIONAL ACTIVATOR RSFA"/>
    <property type="match status" value="1"/>
</dbReference>
<evidence type="ECO:0000259" key="2">
    <source>
        <dbReference type="PROSITE" id="PS50090"/>
    </source>
</evidence>
<dbReference type="RefSeq" id="WP_117325389.1">
    <property type="nucleotide sequence ID" value="NZ_QVTE01000008.1"/>
</dbReference>
<reference evidence="3 4" key="1">
    <citation type="submission" date="2018-08" db="EMBL/GenBank/DDBJ databases">
        <title>Bacillus chawlae sp. nov., Bacillus glennii sp. nov., and Bacillus saganii sp. nov. Isolated from the Vehicle Assembly Building at Kennedy Space Center where the Viking Spacecraft were Assembled.</title>
        <authorList>
            <person name="Seuylemezian A."/>
            <person name="Vaishampayan P."/>
        </authorList>
    </citation>
    <scope>NUCLEOTIDE SEQUENCE [LARGE SCALE GENOMIC DNA]</scope>
    <source>
        <strain evidence="3 4">V47-23a</strain>
    </source>
</reference>
<dbReference type="Proteomes" id="UP000264541">
    <property type="component" value="Unassembled WGS sequence"/>
</dbReference>
<comment type="caution">
    <text evidence="3">The sequence shown here is derived from an EMBL/GenBank/DDBJ whole genome shotgun (WGS) entry which is preliminary data.</text>
</comment>
<organism evidence="3 4">
    <name type="scientific">Peribacillus saganii</name>
    <dbReference type="NCBI Taxonomy" id="2303992"/>
    <lineage>
        <taxon>Bacteria</taxon>
        <taxon>Bacillati</taxon>
        <taxon>Bacillota</taxon>
        <taxon>Bacilli</taxon>
        <taxon>Bacillales</taxon>
        <taxon>Bacillaceae</taxon>
        <taxon>Peribacillus</taxon>
    </lineage>
</organism>
<dbReference type="AlphaFoldDB" id="A0A372LUC8"/>
<proteinExistence type="predicted"/>
<feature type="domain" description="Myb-like" evidence="2">
    <location>
        <begin position="5"/>
        <end position="57"/>
    </location>
</feature>
<keyword evidence="4" id="KW-1185">Reference proteome</keyword>
<dbReference type="SUPFAM" id="SSF75704">
    <property type="entry name" value="Mitotic arrest deficient-like 1, Mad1"/>
    <property type="match status" value="1"/>
</dbReference>
<dbReference type="OrthoDB" id="2845592at2"/>
<dbReference type="InterPro" id="IPR001005">
    <property type="entry name" value="SANT/Myb"/>
</dbReference>
<accession>A0A372LUC8</accession>
<protein>
    <submittedName>
        <fullName evidence="3">RsfA family transcriptional regulator</fullName>
    </submittedName>
</protein>
<feature type="coiled-coil region" evidence="1">
    <location>
        <begin position="136"/>
        <end position="170"/>
    </location>
</feature>
<evidence type="ECO:0000313" key="4">
    <source>
        <dbReference type="Proteomes" id="UP000264541"/>
    </source>
</evidence>
<dbReference type="EMBL" id="QVTE01000008">
    <property type="protein sequence ID" value="RFU71164.1"/>
    <property type="molecule type" value="Genomic_DNA"/>
</dbReference>
<keyword evidence="1" id="KW-0175">Coiled coil</keyword>
<name>A0A372LUC8_9BACI</name>
<gene>
    <name evidence="3" type="ORF">D0469_04295</name>
</gene>
<evidence type="ECO:0000313" key="3">
    <source>
        <dbReference type="EMBL" id="RFU71164.1"/>
    </source>
</evidence>
<sequence length="196" mass="22894">MSIARQDAWTQDEDLLLAEIVLRHIRDGSTQLKAFEETGRQLSRTAAACGFRWNSYVRKQFISGIELAKKQRKELKKQKPAQPQDEDLHVQMDIEVPVQVLEEYNKDKGAEGINIKDIIDYLINLDQQSNTSSEQENRYILEIEALERENVKLKHEIQVLEGQLVSVKENYYNLLKIMDRARNIFGHEEKNQKVKL</sequence>